<dbReference type="GO" id="GO:0016787">
    <property type="term" value="F:hydrolase activity"/>
    <property type="evidence" value="ECO:0007669"/>
    <property type="project" value="UniProtKB-KW"/>
</dbReference>
<dbReference type="PROSITE" id="PS00893">
    <property type="entry name" value="NUDIX_BOX"/>
    <property type="match status" value="1"/>
</dbReference>
<dbReference type="Gene3D" id="3.90.79.10">
    <property type="entry name" value="Nucleoside Triphosphate Pyrophosphohydrolase"/>
    <property type="match status" value="1"/>
</dbReference>
<evidence type="ECO:0000256" key="1">
    <source>
        <dbReference type="ARBA" id="ARBA00022801"/>
    </source>
</evidence>
<keyword evidence="1" id="KW-0378">Hydrolase</keyword>
<evidence type="ECO:0000259" key="2">
    <source>
        <dbReference type="PROSITE" id="PS51462"/>
    </source>
</evidence>
<dbReference type="PROSITE" id="PS51462">
    <property type="entry name" value="NUDIX"/>
    <property type="match status" value="1"/>
</dbReference>
<dbReference type="SUPFAM" id="SSF55811">
    <property type="entry name" value="Nudix"/>
    <property type="match status" value="1"/>
</dbReference>
<proteinExistence type="predicted"/>
<accession>A0A381XBM4</accession>
<dbReference type="InterPro" id="IPR020084">
    <property type="entry name" value="NUDIX_hydrolase_CS"/>
</dbReference>
<sequence length="170" mass="18990">MLLQKRGRSGDEFAQQVDALAGGHIGAGETAIDAARRELTEEVGLLAGADDFIHLGSRRSDRPVGECRRLFQHLLLYPVPLDIDRLRFSDEVDGFVEVDLQGFDDLVNDRCQHLPSRARYQRDGGPSQSMDLARTAILGYPDAILDTFRRSLASITTWLQDGRVDPVHFE</sequence>
<dbReference type="AlphaFoldDB" id="A0A381XBM4"/>
<dbReference type="EMBL" id="UINC01014554">
    <property type="protein sequence ID" value="SVA62000.1"/>
    <property type="molecule type" value="Genomic_DNA"/>
</dbReference>
<dbReference type="InterPro" id="IPR015797">
    <property type="entry name" value="NUDIX_hydrolase-like_dom_sf"/>
</dbReference>
<feature type="domain" description="Nudix hydrolase" evidence="2">
    <location>
        <begin position="1"/>
        <end position="120"/>
    </location>
</feature>
<protein>
    <recommendedName>
        <fullName evidence="2">Nudix hydrolase domain-containing protein</fullName>
    </recommendedName>
</protein>
<dbReference type="InterPro" id="IPR000086">
    <property type="entry name" value="NUDIX_hydrolase_dom"/>
</dbReference>
<gene>
    <name evidence="3" type="ORF">METZ01_LOCUS114854</name>
</gene>
<evidence type="ECO:0000313" key="3">
    <source>
        <dbReference type="EMBL" id="SVA62000.1"/>
    </source>
</evidence>
<organism evidence="3">
    <name type="scientific">marine metagenome</name>
    <dbReference type="NCBI Taxonomy" id="408172"/>
    <lineage>
        <taxon>unclassified sequences</taxon>
        <taxon>metagenomes</taxon>
        <taxon>ecological metagenomes</taxon>
    </lineage>
</organism>
<name>A0A381XBM4_9ZZZZ</name>
<reference evidence="3" key="1">
    <citation type="submission" date="2018-05" db="EMBL/GenBank/DDBJ databases">
        <authorList>
            <person name="Lanie J.A."/>
            <person name="Ng W.-L."/>
            <person name="Kazmierczak K.M."/>
            <person name="Andrzejewski T.M."/>
            <person name="Davidsen T.M."/>
            <person name="Wayne K.J."/>
            <person name="Tettelin H."/>
            <person name="Glass J.I."/>
            <person name="Rusch D."/>
            <person name="Podicherti R."/>
            <person name="Tsui H.-C.T."/>
            <person name="Winkler M.E."/>
        </authorList>
    </citation>
    <scope>NUCLEOTIDE SEQUENCE</scope>
</reference>
<dbReference type="Pfam" id="PF00293">
    <property type="entry name" value="NUDIX"/>
    <property type="match status" value="1"/>
</dbReference>